<organism evidence="1 2">
    <name type="scientific">Aspergillus nanangensis</name>
    <dbReference type="NCBI Taxonomy" id="2582783"/>
    <lineage>
        <taxon>Eukaryota</taxon>
        <taxon>Fungi</taxon>
        <taxon>Dikarya</taxon>
        <taxon>Ascomycota</taxon>
        <taxon>Pezizomycotina</taxon>
        <taxon>Eurotiomycetes</taxon>
        <taxon>Eurotiomycetidae</taxon>
        <taxon>Eurotiales</taxon>
        <taxon>Aspergillaceae</taxon>
        <taxon>Aspergillus</taxon>
        <taxon>Aspergillus subgen. Circumdati</taxon>
    </lineage>
</organism>
<proteinExistence type="predicted"/>
<name>A0AAD4GP87_ASPNN</name>
<reference evidence="1" key="2">
    <citation type="submission" date="2020-02" db="EMBL/GenBank/DDBJ databases">
        <authorList>
            <person name="Gilchrist C.L.M."/>
            <person name="Chooi Y.-H."/>
        </authorList>
    </citation>
    <scope>NUCLEOTIDE SEQUENCE</scope>
    <source>
        <strain evidence="1">MST-FP2251</strain>
    </source>
</reference>
<reference evidence="1" key="1">
    <citation type="journal article" date="2019" name="Beilstein J. Org. Chem.">
        <title>Nanangenines: drimane sesquiterpenoids as the dominant metabolite cohort of a novel Australian fungus, Aspergillus nanangensis.</title>
        <authorList>
            <person name="Lacey H.J."/>
            <person name="Gilchrist C.L.M."/>
            <person name="Crombie A."/>
            <person name="Kalaitzis J.A."/>
            <person name="Vuong D."/>
            <person name="Rutledge P.J."/>
            <person name="Turner P."/>
            <person name="Pitt J.I."/>
            <person name="Lacey E."/>
            <person name="Chooi Y.H."/>
            <person name="Piggott A.M."/>
        </authorList>
    </citation>
    <scope>NUCLEOTIDE SEQUENCE</scope>
    <source>
        <strain evidence="1">MST-FP2251</strain>
    </source>
</reference>
<protein>
    <submittedName>
        <fullName evidence="1">Uncharacterized protein</fullName>
    </submittedName>
</protein>
<accession>A0AAD4GP87</accession>
<dbReference type="EMBL" id="VCAU01000186">
    <property type="protein sequence ID" value="KAF9883093.1"/>
    <property type="molecule type" value="Genomic_DNA"/>
</dbReference>
<evidence type="ECO:0000313" key="1">
    <source>
        <dbReference type="EMBL" id="KAF9883093.1"/>
    </source>
</evidence>
<gene>
    <name evidence="1" type="ORF">FE257_004101</name>
</gene>
<dbReference type="Proteomes" id="UP001194746">
    <property type="component" value="Unassembled WGS sequence"/>
</dbReference>
<comment type="caution">
    <text evidence="1">The sequence shown here is derived from an EMBL/GenBank/DDBJ whole genome shotgun (WGS) entry which is preliminary data.</text>
</comment>
<evidence type="ECO:0000313" key="2">
    <source>
        <dbReference type="Proteomes" id="UP001194746"/>
    </source>
</evidence>
<keyword evidence="2" id="KW-1185">Reference proteome</keyword>
<dbReference type="AlphaFoldDB" id="A0AAD4GP87"/>
<sequence>MANLKSRDFQAFTFGNDGTYGEVKNYKPNVSLIWPIGTYLEVARHSRGFTQFNKRYESYTKFELTDENTDVAQKIQMNVEWDISKTRVTVSVFNLPQKTQHEESEDSRAQELKERVDSCETSRKKDIFRCISIFYADLLIAEKELDSLKNDNYLKEVCTTITGNDRQWDIEQQKLQLQKK</sequence>